<protein>
    <recommendedName>
        <fullName evidence="3">Quinol:cytochrome C oxidoreductase</fullName>
    </recommendedName>
</protein>
<accession>A0A6J4IL70</accession>
<dbReference type="PANTHER" id="PTHR43044:SF1">
    <property type="entry name" value="QUINOL:CYTOCHROME C OXIDOREDUCTASE QUINONE-BINDING SUBUNIT 2"/>
    <property type="match status" value="1"/>
</dbReference>
<proteinExistence type="predicted"/>
<feature type="transmembrane region" description="Helical" evidence="1">
    <location>
        <begin position="360"/>
        <end position="378"/>
    </location>
</feature>
<dbReference type="PANTHER" id="PTHR43044">
    <property type="match status" value="1"/>
</dbReference>
<dbReference type="AlphaFoldDB" id="A0A6J4IL70"/>
<feature type="transmembrane region" description="Helical" evidence="1">
    <location>
        <begin position="26"/>
        <end position="45"/>
    </location>
</feature>
<feature type="transmembrane region" description="Helical" evidence="1">
    <location>
        <begin position="247"/>
        <end position="270"/>
    </location>
</feature>
<gene>
    <name evidence="2" type="ORF">AVDCRST_MAG56-2071</name>
</gene>
<feature type="transmembrane region" description="Helical" evidence="1">
    <location>
        <begin position="82"/>
        <end position="102"/>
    </location>
</feature>
<feature type="transmembrane region" description="Helical" evidence="1">
    <location>
        <begin position="290"/>
        <end position="312"/>
    </location>
</feature>
<name>A0A6J4IL70_9SPHI</name>
<organism evidence="2">
    <name type="scientific">uncultured Cytophagales bacterium</name>
    <dbReference type="NCBI Taxonomy" id="158755"/>
    <lineage>
        <taxon>Bacteria</taxon>
        <taxon>Pseudomonadati</taxon>
        <taxon>Bacteroidota</taxon>
        <taxon>Sphingobacteriia</taxon>
        <taxon>Sphingobacteriales</taxon>
        <taxon>environmental samples</taxon>
    </lineage>
</organism>
<evidence type="ECO:0008006" key="3">
    <source>
        <dbReference type="Google" id="ProtNLM"/>
    </source>
</evidence>
<feature type="transmembrane region" description="Helical" evidence="1">
    <location>
        <begin position="168"/>
        <end position="191"/>
    </location>
</feature>
<feature type="transmembrane region" description="Helical" evidence="1">
    <location>
        <begin position="114"/>
        <end position="138"/>
    </location>
</feature>
<dbReference type="EMBL" id="CADCTQ010000188">
    <property type="protein sequence ID" value="CAA9253302.1"/>
    <property type="molecule type" value="Genomic_DNA"/>
</dbReference>
<feature type="transmembrane region" description="Helical" evidence="1">
    <location>
        <begin position="398"/>
        <end position="417"/>
    </location>
</feature>
<evidence type="ECO:0000256" key="1">
    <source>
        <dbReference type="SAM" id="Phobius"/>
    </source>
</evidence>
<reference evidence="2" key="1">
    <citation type="submission" date="2020-02" db="EMBL/GenBank/DDBJ databases">
        <authorList>
            <person name="Meier V. D."/>
        </authorList>
    </citation>
    <scope>NUCLEOTIDE SEQUENCE</scope>
    <source>
        <strain evidence="2">AVDCRST_MAG56</strain>
    </source>
</reference>
<feature type="transmembrane region" description="Helical" evidence="1">
    <location>
        <begin position="332"/>
        <end position="353"/>
    </location>
</feature>
<keyword evidence="1" id="KW-0812">Transmembrane</keyword>
<keyword evidence="1" id="KW-1133">Transmembrane helix</keyword>
<feature type="transmembrane region" description="Helical" evidence="1">
    <location>
        <begin position="212"/>
        <end position="235"/>
    </location>
</feature>
<keyword evidence="1" id="KW-0472">Membrane</keyword>
<sequence length="437" mass="49320">MAGHHHHTPVSLDEQYIFQPKTRTRALTAIGVGVLLVALGAILLASGVGAEHHSGAGEAIGEQAHAAGGHEYHWYERIYANLWLNAIFFTGIGVIGAFFVAVQYASQAGWSAPLLRIPLSFGYFLPITGIVLLGTFLVGNHDLFHWTAEGVGDPKHPNYDAIIAGKQAFLNVPFFLIRMVLYFAVWFWLFLKLRNRSLREDTEGGLLNYDRNVTTSVLFLMFFAVTSVTAAWDWVMSIDVHWFSTMFGWYMFASWWVTGLAVITLTAVNLKKAGYLQMVNANHLHDLGKFMFAFSIFWTYVWFSQFLLIYYANIPEEAIYFLERFEGYDGRYRIVFFVNILINFVFPFLVLMTRDAKRHYIFLQIVCCAIIGGHWLDFYLMIMPGTVGANGGFGPVEFGMVAIFGGAFALVMGTFLAKAPLVARNHPMLEESLHHNI</sequence>
<evidence type="ECO:0000313" key="2">
    <source>
        <dbReference type="EMBL" id="CAA9253302.1"/>
    </source>
</evidence>